<reference evidence="5" key="1">
    <citation type="submission" date="2018-02" db="EMBL/GenBank/DDBJ databases">
        <title>Draft genome sequencing of Rhodococcus opacus KU647198.</title>
        <authorList>
            <person name="Zheng B.-X."/>
        </authorList>
    </citation>
    <scope>NUCLEOTIDE SEQUENCE [LARGE SCALE GENOMIC DNA]</scope>
    <source>
        <strain evidence="5">04-OD7</strain>
    </source>
</reference>
<dbReference type="RefSeq" id="WP_105423810.1">
    <property type="nucleotide sequence ID" value="NZ_PUIO01000101.1"/>
</dbReference>
<dbReference type="InterPro" id="IPR029000">
    <property type="entry name" value="Cyclophilin-like_dom_sf"/>
</dbReference>
<feature type="chain" id="PRO_5038546237" description="Cyclophilin-like domain-containing protein" evidence="2">
    <location>
        <begin position="20"/>
        <end position="172"/>
    </location>
</feature>
<name>A0A2S8IEF3_RHOOP</name>
<accession>A0A2S8IEF3</accession>
<feature type="region of interest" description="Disordered" evidence="1">
    <location>
        <begin position="27"/>
        <end position="54"/>
    </location>
</feature>
<gene>
    <name evidence="4" type="ORF">C5613_42315</name>
</gene>
<evidence type="ECO:0000259" key="3">
    <source>
        <dbReference type="Pfam" id="PF18050"/>
    </source>
</evidence>
<evidence type="ECO:0000256" key="1">
    <source>
        <dbReference type="SAM" id="MobiDB-lite"/>
    </source>
</evidence>
<feature type="compositionally biased region" description="Low complexity" evidence="1">
    <location>
        <begin position="27"/>
        <end position="49"/>
    </location>
</feature>
<sequence>MRPMITGPVVLATAVTAVAGLTACASTTDSAANSSPPASPTTQPATSQPGQEGPFTQIRLRIGASEATARLYDNATARDFASLIPVTITLHDLGGREKAGPLPRELADDQGQSNYRAGQLGYWEPSNDLAIYYRNDGFTIPDPGIVMIGEIDTGLDAITDADGNATLTITAA</sequence>
<dbReference type="EMBL" id="PUIO01000101">
    <property type="protein sequence ID" value="PQP13154.1"/>
    <property type="molecule type" value="Genomic_DNA"/>
</dbReference>
<evidence type="ECO:0000313" key="4">
    <source>
        <dbReference type="EMBL" id="PQP13154.1"/>
    </source>
</evidence>
<dbReference type="Gene3D" id="2.40.100.20">
    <property type="match status" value="1"/>
</dbReference>
<evidence type="ECO:0000256" key="2">
    <source>
        <dbReference type="SAM" id="SignalP"/>
    </source>
</evidence>
<dbReference type="PROSITE" id="PS51257">
    <property type="entry name" value="PROKAR_LIPOPROTEIN"/>
    <property type="match status" value="1"/>
</dbReference>
<feature type="signal peptide" evidence="2">
    <location>
        <begin position="1"/>
        <end position="19"/>
    </location>
</feature>
<dbReference type="Pfam" id="PF18050">
    <property type="entry name" value="Cyclophil_like2"/>
    <property type="match status" value="1"/>
</dbReference>
<dbReference type="InterPro" id="IPR041183">
    <property type="entry name" value="Cyclophilin-like"/>
</dbReference>
<proteinExistence type="predicted"/>
<comment type="caution">
    <text evidence="4">The sequence shown here is derived from an EMBL/GenBank/DDBJ whole genome shotgun (WGS) entry which is preliminary data.</text>
</comment>
<keyword evidence="2" id="KW-0732">Signal</keyword>
<organism evidence="4 5">
    <name type="scientific">Rhodococcus opacus</name>
    <name type="common">Nocardia opaca</name>
    <dbReference type="NCBI Taxonomy" id="37919"/>
    <lineage>
        <taxon>Bacteria</taxon>
        <taxon>Bacillati</taxon>
        <taxon>Actinomycetota</taxon>
        <taxon>Actinomycetes</taxon>
        <taxon>Mycobacteriales</taxon>
        <taxon>Nocardiaceae</taxon>
        <taxon>Rhodococcus</taxon>
    </lineage>
</organism>
<protein>
    <recommendedName>
        <fullName evidence="3">Cyclophilin-like domain-containing protein</fullName>
    </recommendedName>
</protein>
<feature type="domain" description="Cyclophilin-like" evidence="3">
    <location>
        <begin position="60"/>
        <end position="169"/>
    </location>
</feature>
<dbReference type="Proteomes" id="UP000239290">
    <property type="component" value="Unassembled WGS sequence"/>
</dbReference>
<evidence type="ECO:0000313" key="5">
    <source>
        <dbReference type="Proteomes" id="UP000239290"/>
    </source>
</evidence>
<dbReference type="SUPFAM" id="SSF50891">
    <property type="entry name" value="Cyclophilin-like"/>
    <property type="match status" value="1"/>
</dbReference>
<dbReference type="AlphaFoldDB" id="A0A2S8IEF3"/>